<name>A0A5B7I3T0_PORTR</name>
<comment type="caution">
    <text evidence="2">The sequence shown here is derived from an EMBL/GenBank/DDBJ whole genome shotgun (WGS) entry which is preliminary data.</text>
</comment>
<proteinExistence type="predicted"/>
<feature type="region of interest" description="Disordered" evidence="1">
    <location>
        <begin position="1"/>
        <end position="45"/>
    </location>
</feature>
<sequence length="79" mass="8987">MEGRRMIKREEGRETTGEEQAGGWGGGIRVGSVWGGGAVKEDPEDKEDEARCRQRWCRGCCEGIAKRSTMRRNMTELRR</sequence>
<gene>
    <name evidence="2" type="ORF">E2C01_071207</name>
</gene>
<reference evidence="2 3" key="1">
    <citation type="submission" date="2019-05" db="EMBL/GenBank/DDBJ databases">
        <title>Another draft genome of Portunus trituberculatus and its Hox gene families provides insights of decapod evolution.</title>
        <authorList>
            <person name="Jeong J.-H."/>
            <person name="Song I."/>
            <person name="Kim S."/>
            <person name="Choi T."/>
            <person name="Kim D."/>
            <person name="Ryu S."/>
            <person name="Kim W."/>
        </authorList>
    </citation>
    <scope>NUCLEOTIDE SEQUENCE [LARGE SCALE GENOMIC DNA]</scope>
    <source>
        <tissue evidence="2">Muscle</tissue>
    </source>
</reference>
<organism evidence="2 3">
    <name type="scientific">Portunus trituberculatus</name>
    <name type="common">Swimming crab</name>
    <name type="synonym">Neptunus trituberculatus</name>
    <dbReference type="NCBI Taxonomy" id="210409"/>
    <lineage>
        <taxon>Eukaryota</taxon>
        <taxon>Metazoa</taxon>
        <taxon>Ecdysozoa</taxon>
        <taxon>Arthropoda</taxon>
        <taxon>Crustacea</taxon>
        <taxon>Multicrustacea</taxon>
        <taxon>Malacostraca</taxon>
        <taxon>Eumalacostraca</taxon>
        <taxon>Eucarida</taxon>
        <taxon>Decapoda</taxon>
        <taxon>Pleocyemata</taxon>
        <taxon>Brachyura</taxon>
        <taxon>Eubrachyura</taxon>
        <taxon>Portunoidea</taxon>
        <taxon>Portunidae</taxon>
        <taxon>Portuninae</taxon>
        <taxon>Portunus</taxon>
    </lineage>
</organism>
<evidence type="ECO:0000313" key="2">
    <source>
        <dbReference type="EMBL" id="MPC76775.1"/>
    </source>
</evidence>
<feature type="compositionally biased region" description="Gly residues" evidence="1">
    <location>
        <begin position="20"/>
        <end position="38"/>
    </location>
</feature>
<accession>A0A5B7I3T0</accession>
<feature type="compositionally biased region" description="Basic and acidic residues" evidence="1">
    <location>
        <begin position="1"/>
        <end position="16"/>
    </location>
</feature>
<evidence type="ECO:0000313" key="3">
    <source>
        <dbReference type="Proteomes" id="UP000324222"/>
    </source>
</evidence>
<dbReference type="AlphaFoldDB" id="A0A5B7I3T0"/>
<dbReference type="Proteomes" id="UP000324222">
    <property type="component" value="Unassembled WGS sequence"/>
</dbReference>
<dbReference type="EMBL" id="VSRR010044190">
    <property type="protein sequence ID" value="MPC76775.1"/>
    <property type="molecule type" value="Genomic_DNA"/>
</dbReference>
<evidence type="ECO:0000256" key="1">
    <source>
        <dbReference type="SAM" id="MobiDB-lite"/>
    </source>
</evidence>
<keyword evidence="3" id="KW-1185">Reference proteome</keyword>
<protein>
    <submittedName>
        <fullName evidence="2">Uncharacterized protein</fullName>
    </submittedName>
</protein>